<proteinExistence type="predicted"/>
<gene>
    <name evidence="1" type="ORF">FGK64_02190</name>
</gene>
<protein>
    <recommendedName>
        <fullName evidence="3">Lipoprotein</fullName>
    </recommendedName>
</protein>
<organism evidence="1 2">
    <name type="scientific">Arenibacterium halophilum</name>
    <dbReference type="NCBI Taxonomy" id="2583821"/>
    <lineage>
        <taxon>Bacteria</taxon>
        <taxon>Pseudomonadati</taxon>
        <taxon>Pseudomonadota</taxon>
        <taxon>Alphaproteobacteria</taxon>
        <taxon>Rhodobacterales</taxon>
        <taxon>Paracoccaceae</taxon>
        <taxon>Arenibacterium</taxon>
    </lineage>
</organism>
<name>A0ABY2XCR3_9RHOB</name>
<dbReference type="Proteomes" id="UP001191082">
    <property type="component" value="Unassembled WGS sequence"/>
</dbReference>
<reference evidence="1 2" key="1">
    <citation type="submission" date="2019-05" db="EMBL/GenBank/DDBJ databases">
        <title>Marivita sp. nov. isolated from sea sediment.</title>
        <authorList>
            <person name="Kim W."/>
        </authorList>
    </citation>
    <scope>NUCLEOTIDE SEQUENCE [LARGE SCALE GENOMIC DNA]</scope>
    <source>
        <strain evidence="1 2">CAU 1492</strain>
    </source>
</reference>
<evidence type="ECO:0000313" key="2">
    <source>
        <dbReference type="Proteomes" id="UP001191082"/>
    </source>
</evidence>
<accession>A0ABY2XCR3</accession>
<sequence length="133" mass="14114">MMGRGVLTAIVVLAGLAGCANEAQLTDPRALALVRMPGPQHYAERAVARELVGRCVAFTYDQQLAETMSRIRVKSGLETEIQVRGAAELESDVKRRSLAAKYGGSWGGLDACAVLRGETASGTPLSSIVRQRG</sequence>
<comment type="caution">
    <text evidence="1">The sequence shown here is derived from an EMBL/GenBank/DDBJ whole genome shotgun (WGS) entry which is preliminary data.</text>
</comment>
<dbReference type="PROSITE" id="PS51257">
    <property type="entry name" value="PROKAR_LIPOPROTEIN"/>
    <property type="match status" value="1"/>
</dbReference>
<dbReference type="EMBL" id="VCPC01000001">
    <property type="protein sequence ID" value="TMV14809.1"/>
    <property type="molecule type" value="Genomic_DNA"/>
</dbReference>
<evidence type="ECO:0008006" key="3">
    <source>
        <dbReference type="Google" id="ProtNLM"/>
    </source>
</evidence>
<keyword evidence="2" id="KW-1185">Reference proteome</keyword>
<evidence type="ECO:0000313" key="1">
    <source>
        <dbReference type="EMBL" id="TMV14809.1"/>
    </source>
</evidence>
<dbReference type="RefSeq" id="WP_138862162.1">
    <property type="nucleotide sequence ID" value="NZ_VCPC01000001.1"/>
</dbReference>